<evidence type="ECO:0000313" key="3">
    <source>
        <dbReference type="EMBL" id="MCP8898462.1"/>
    </source>
</evidence>
<reference evidence="3" key="2">
    <citation type="submission" date="2023-01" db="EMBL/GenBank/DDBJ databases">
        <title>Gilvimarinus xylanilyticus HB14 isolated from Caulerpa lentillifera aquaculture base in Hainan, China.</title>
        <authorList>
            <person name="Zhang Y.-J."/>
        </authorList>
    </citation>
    <scope>NUCLEOTIDE SEQUENCE</scope>
    <source>
        <strain evidence="3">HB14</strain>
    </source>
</reference>
<protein>
    <submittedName>
        <fullName evidence="3">Tyrosyl-tRNA deacylase</fullName>
    </submittedName>
</protein>
<comment type="caution">
    <text evidence="3">The sequence shown here is derived from an EMBL/GenBank/DDBJ whole genome shotgun (WGS) entry which is preliminary data.</text>
</comment>
<evidence type="ECO:0000256" key="1">
    <source>
        <dbReference type="SAM" id="Coils"/>
    </source>
</evidence>
<feature type="coiled-coil region" evidence="1">
    <location>
        <begin position="149"/>
        <end position="243"/>
    </location>
</feature>
<gene>
    <name evidence="3" type="ORF">M6D89_04030</name>
</gene>
<feature type="compositionally biased region" description="Basic and acidic residues" evidence="2">
    <location>
        <begin position="329"/>
        <end position="344"/>
    </location>
</feature>
<organism evidence="3 4">
    <name type="scientific">Gilvimarinus xylanilyticus</name>
    <dbReference type="NCBI Taxonomy" id="2944139"/>
    <lineage>
        <taxon>Bacteria</taxon>
        <taxon>Pseudomonadati</taxon>
        <taxon>Pseudomonadota</taxon>
        <taxon>Gammaproteobacteria</taxon>
        <taxon>Cellvibrionales</taxon>
        <taxon>Cellvibrionaceae</taxon>
        <taxon>Gilvimarinus</taxon>
    </lineage>
</organism>
<dbReference type="RefSeq" id="WP_253966738.1">
    <property type="nucleotide sequence ID" value="NZ_JAMFTH010000001.1"/>
</dbReference>
<proteinExistence type="predicted"/>
<feature type="region of interest" description="Disordered" evidence="2">
    <location>
        <begin position="329"/>
        <end position="357"/>
    </location>
</feature>
<dbReference type="Proteomes" id="UP001139319">
    <property type="component" value="Unassembled WGS sequence"/>
</dbReference>
<name>A0A9X2I2T0_9GAMM</name>
<dbReference type="EMBL" id="JAMFTH010000001">
    <property type="protein sequence ID" value="MCP8898462.1"/>
    <property type="molecule type" value="Genomic_DNA"/>
</dbReference>
<reference evidence="3" key="1">
    <citation type="submission" date="2022-05" db="EMBL/GenBank/DDBJ databases">
        <authorList>
            <person name="Sun H.-N."/>
        </authorList>
    </citation>
    <scope>NUCLEOTIDE SEQUENCE</scope>
    <source>
        <strain evidence="3">HB14</strain>
    </source>
</reference>
<dbReference type="AlphaFoldDB" id="A0A9X2I2T0"/>
<evidence type="ECO:0000313" key="4">
    <source>
        <dbReference type="Proteomes" id="UP001139319"/>
    </source>
</evidence>
<keyword evidence="4" id="KW-1185">Reference proteome</keyword>
<evidence type="ECO:0000256" key="2">
    <source>
        <dbReference type="SAM" id="MobiDB-lite"/>
    </source>
</evidence>
<sequence>MTAEEKIVSYEFDVRKRIEERLEELVKTENFELPKHDHPLVDDYIRKIEGTYDVTRSKQDTDNAIELLYIAYNTTPPSQKDIRPQLDGLMTRLIRAQQKSERKMSDAVEFSAKIVKDLRGTFDDWRAVNQADDAEALIRFVSEDLFDLAEDIKDRADKIANELSDIAQEYDEIIDDTSKSTHASEKALADELKNKEAIEKELAERDAERQKLESLVESLTQDIAKYEKMANEYKSRAETAEERAFIMSIVQVGAQMISSAIPAITAGLTAGATGGTSLIAGAAMNTAKQLSQSESAATEDDDTAEGIELQREVADKKSEVVLAKKEKAELEEQKETLNQEKGEIEADTSLDEDAKKSKLESVEKRLKTNEQEIDKKDAKITAATTALNAAQKSLEQLGKGMADMAQKQEDQAAGLRKMQLQMLEKVEAYETEKRNQAAELVKINALLRGARTEEETIQLAIKSLGLSLKALKRAREIIIEIAFFFKSFASFMQQVMEHAQEQAKLTDKVAQRSRLSARIKRNTDDFFASQTAEWQAVEIVSGKFADNFKQGWSKLNKLTGEYLTGDELARYLGQAAEKIDAIAFARKKASTARLDELARYRDQIKAQS</sequence>
<accession>A0A9X2I2T0</accession>
<keyword evidence="1" id="KW-0175">Coiled coil</keyword>